<dbReference type="InterPro" id="IPR011990">
    <property type="entry name" value="TPR-like_helical_dom_sf"/>
</dbReference>
<dbReference type="RefSeq" id="WP_151412123.1">
    <property type="nucleotide sequence ID" value="NZ_AP028155.1"/>
</dbReference>
<evidence type="ECO:0000313" key="3">
    <source>
        <dbReference type="Proteomes" id="UP000546007"/>
    </source>
</evidence>
<reference evidence="2 3" key="1">
    <citation type="submission" date="2020-08" db="EMBL/GenBank/DDBJ databases">
        <title>Genomic Encyclopedia of Type Strains, Phase IV (KMG-IV): sequencing the most valuable type-strain genomes for metagenomic binning, comparative biology and taxonomic classification.</title>
        <authorList>
            <person name="Goeker M."/>
        </authorList>
    </citation>
    <scope>NUCLEOTIDE SEQUENCE [LARGE SCALE GENOMIC DNA]</scope>
    <source>
        <strain evidence="2 3">DSM 105721</strain>
    </source>
</reference>
<dbReference type="Gene3D" id="1.25.40.390">
    <property type="match status" value="1"/>
</dbReference>
<dbReference type="SUPFAM" id="SSF48452">
    <property type="entry name" value="TPR-like"/>
    <property type="match status" value="1"/>
</dbReference>
<proteinExistence type="predicted"/>
<comment type="caution">
    <text evidence="2">The sequence shown here is derived from an EMBL/GenBank/DDBJ whole genome shotgun (WGS) entry which is preliminary data.</text>
</comment>
<dbReference type="InterPro" id="IPR033985">
    <property type="entry name" value="SusD-like_N"/>
</dbReference>
<dbReference type="EMBL" id="JACIES010000011">
    <property type="protein sequence ID" value="MBB4027673.1"/>
    <property type="molecule type" value="Genomic_DNA"/>
</dbReference>
<protein>
    <recommendedName>
        <fullName evidence="1">SusD-like N-terminal domain-containing protein</fullName>
    </recommendedName>
</protein>
<dbReference type="Pfam" id="PF14322">
    <property type="entry name" value="SusD-like_3"/>
    <property type="match status" value="1"/>
</dbReference>
<dbReference type="AlphaFoldDB" id="A0A7W6HZ37"/>
<dbReference type="GeneID" id="93101383"/>
<feature type="domain" description="SusD-like N-terminal" evidence="1">
    <location>
        <begin position="22"/>
        <end position="235"/>
    </location>
</feature>
<dbReference type="PROSITE" id="PS51257">
    <property type="entry name" value="PROKAR_LIPOPROTEIN"/>
    <property type="match status" value="1"/>
</dbReference>
<dbReference type="Proteomes" id="UP000546007">
    <property type="component" value="Unassembled WGS sequence"/>
</dbReference>
<gene>
    <name evidence="2" type="ORF">GGR14_003487</name>
</gene>
<accession>A0A7W6HZ37</accession>
<sequence length="457" mass="52716">MKRIIYYILSGCLLLGTGCSNWLDVKPSTRVEQEEMFSTEDGFKNTLTGVYIKLKSNSLYGKTLTMELTEYLAQHWKSNASELSGYISAYDYENSNVQSIIDGVYTDFYNAIVNVNNLLDFVDNGVLSEDMYKLIKGEALGLRAFCHLDLLRLYGPIPGKQTDKKILSYAREVSRQNMPVNTWAEYIAFLEKDLNEAETLLEEVEKKGIDDDYFTYRQNRMNYWAVMAVKARFYLWIQNKEKAAEYAKKVIDGVGEQFKLSQPENFTNKDYIASSEHLFSVHVYDLEDITETFIYRSGGVEQTKSLIAELFEGDVTDVRGDGKLWQQLQGVTTGNRYVLMKYKQSEAQVATREQIPLVRLYEMYLIAIECSDNSAVYQPLINQLLTARSISLDMDNAGVDQKNQFVSMEYHKEFYGEGQAFYQYKRRNDEMIMWSNTPGSTSVYVLPVPKSEIKYEE</sequence>
<dbReference type="OrthoDB" id="727588at2"/>
<organism evidence="2 3">
    <name type="scientific">Butyricimonas faecihominis</name>
    <dbReference type="NCBI Taxonomy" id="1472416"/>
    <lineage>
        <taxon>Bacteria</taxon>
        <taxon>Pseudomonadati</taxon>
        <taxon>Bacteroidota</taxon>
        <taxon>Bacteroidia</taxon>
        <taxon>Bacteroidales</taxon>
        <taxon>Odoribacteraceae</taxon>
        <taxon>Butyricimonas</taxon>
    </lineage>
</organism>
<evidence type="ECO:0000259" key="1">
    <source>
        <dbReference type="Pfam" id="PF14322"/>
    </source>
</evidence>
<keyword evidence="3" id="KW-1185">Reference proteome</keyword>
<evidence type="ECO:0000313" key="2">
    <source>
        <dbReference type="EMBL" id="MBB4027673.1"/>
    </source>
</evidence>
<name>A0A7W6HZ37_9BACT</name>